<organism evidence="2 3">
    <name type="scientific">Mycobacterium pinniadriaticum</name>
    <dbReference type="NCBI Taxonomy" id="2994102"/>
    <lineage>
        <taxon>Bacteria</taxon>
        <taxon>Bacillati</taxon>
        <taxon>Actinomycetota</taxon>
        <taxon>Actinomycetes</taxon>
        <taxon>Mycobacteriales</taxon>
        <taxon>Mycobacteriaceae</taxon>
        <taxon>Mycobacterium</taxon>
    </lineage>
</organism>
<feature type="domain" description="Amine oxidase" evidence="1">
    <location>
        <begin position="34"/>
        <end position="478"/>
    </location>
</feature>
<dbReference type="PANTHER" id="PTHR42923:SF43">
    <property type="entry name" value="AMINE OXIDASE"/>
    <property type="match status" value="1"/>
</dbReference>
<dbReference type="Pfam" id="PF01593">
    <property type="entry name" value="Amino_oxidase"/>
    <property type="match status" value="1"/>
</dbReference>
<protein>
    <submittedName>
        <fullName evidence="2">FAD-dependent oxidoreductase</fullName>
    </submittedName>
</protein>
<evidence type="ECO:0000259" key="1">
    <source>
        <dbReference type="Pfam" id="PF01593"/>
    </source>
</evidence>
<sequence length="511" mass="55474">MIDLRRVTHPGPRGVPNANSLARRPHVVVVGAGIAGLAAATGLAERGVSVEILERQAYLGGRVGGWTERLGDGAEVANNRGFHAFFRQYYNLRTLLRRTDPGLERLRAVEDYPLVDAQGRRDTFRGLPKTPPWNALVFALRSPTFRMRDLVRLNAGAAAPLAAVSVPETYEQLDDVDAETFLRDINFPVAARHLAFEVFARSFFARPERLSAAELATMFHIYFLGSSEGLVFDVAGSNFSTALWDPLGQYLIEHGVRLRTEVTAESISIGGSRLLQVHDGSGTTVDADGVVLATDVGALQRIVAASPGLGDDRWRTRVARLQTAPPFAVQRLWLDAPVESDRPAFLGTGGLEPVDNISVVSSYESEAAQWARAHHGSVVEVHSYSVADPQRVPDLRQRMLARLHQLYPETADAGIVGETLLVRDDCPLFNPGSFADRPTVHTPVDGLVLAGDGIRIDLPVALMERAATTGWSAANRLLAGWGVGGHTLHTVPVQGRSPVLRRLASREGRVS</sequence>
<reference evidence="2 3" key="1">
    <citation type="submission" date="2022-11" db="EMBL/GenBank/DDBJ databases">
        <title>Mycobacterium sp. nov.</title>
        <authorList>
            <person name="Papic B."/>
            <person name="Spicic S."/>
            <person name="Duvnjak S."/>
        </authorList>
    </citation>
    <scope>NUCLEOTIDE SEQUENCE [LARGE SCALE GENOMIC DNA]</scope>
    <source>
        <strain evidence="2 3">CVI_P4</strain>
    </source>
</reference>
<proteinExistence type="predicted"/>
<keyword evidence="3" id="KW-1185">Reference proteome</keyword>
<gene>
    <name evidence="2" type="ORF">ORI27_11480</name>
</gene>
<dbReference type="SUPFAM" id="SSF51905">
    <property type="entry name" value="FAD/NAD(P)-binding domain"/>
    <property type="match status" value="1"/>
</dbReference>
<dbReference type="Proteomes" id="UP001300745">
    <property type="component" value="Unassembled WGS sequence"/>
</dbReference>
<dbReference type="PANTHER" id="PTHR42923">
    <property type="entry name" value="PROTOPORPHYRINOGEN OXIDASE"/>
    <property type="match status" value="1"/>
</dbReference>
<evidence type="ECO:0000313" key="3">
    <source>
        <dbReference type="Proteomes" id="UP001300745"/>
    </source>
</evidence>
<dbReference type="InterPro" id="IPR036188">
    <property type="entry name" value="FAD/NAD-bd_sf"/>
</dbReference>
<dbReference type="InterPro" id="IPR002937">
    <property type="entry name" value="Amino_oxidase"/>
</dbReference>
<accession>A0ABT3SEN0</accession>
<name>A0ABT3SEN0_9MYCO</name>
<dbReference type="RefSeq" id="WP_265996962.1">
    <property type="nucleotide sequence ID" value="NZ_JAPJDN010000008.1"/>
</dbReference>
<dbReference type="Gene3D" id="3.50.50.60">
    <property type="entry name" value="FAD/NAD(P)-binding domain"/>
    <property type="match status" value="1"/>
</dbReference>
<dbReference type="EMBL" id="JAPJDO010000008">
    <property type="protein sequence ID" value="MCX2937327.1"/>
    <property type="molecule type" value="Genomic_DNA"/>
</dbReference>
<dbReference type="InterPro" id="IPR050464">
    <property type="entry name" value="Zeta_carotene_desat/Oxidored"/>
</dbReference>
<comment type="caution">
    <text evidence="2">The sequence shown here is derived from an EMBL/GenBank/DDBJ whole genome shotgun (WGS) entry which is preliminary data.</text>
</comment>
<evidence type="ECO:0000313" key="2">
    <source>
        <dbReference type="EMBL" id="MCX2937327.1"/>
    </source>
</evidence>